<comment type="subunit">
    <text evidence="2">Homotetramer.</text>
</comment>
<keyword evidence="5" id="KW-1185">Reference proteome</keyword>
<dbReference type="KEGG" id="bmei:Spa11_13890"/>
<dbReference type="RefSeq" id="WP_145109759.1">
    <property type="nucleotide sequence ID" value="NZ_CP036349.1"/>
</dbReference>
<evidence type="ECO:0000256" key="3">
    <source>
        <dbReference type="RuleBase" id="RU000524"/>
    </source>
</evidence>
<dbReference type="Gene3D" id="2.40.50.140">
    <property type="entry name" value="Nucleic acid-binding proteins"/>
    <property type="match status" value="1"/>
</dbReference>
<evidence type="ECO:0000313" key="5">
    <source>
        <dbReference type="Proteomes" id="UP000316426"/>
    </source>
</evidence>
<dbReference type="PANTHER" id="PTHR10302:SF27">
    <property type="entry name" value="SINGLE-STRANDED DNA-BINDING PROTEIN"/>
    <property type="match status" value="1"/>
</dbReference>
<gene>
    <name evidence="4" type="primary">ssb_2</name>
    <name evidence="4" type="ORF">Spa11_13890</name>
</gene>
<evidence type="ECO:0000256" key="2">
    <source>
        <dbReference type="HAMAP-Rule" id="MF_00984"/>
    </source>
</evidence>
<name>A0A518K5X3_9BACT</name>
<keyword evidence="1 2" id="KW-0238">DNA-binding</keyword>
<dbReference type="AlphaFoldDB" id="A0A518K5X3"/>
<dbReference type="EMBL" id="CP036349">
    <property type="protein sequence ID" value="QDV73193.1"/>
    <property type="molecule type" value="Genomic_DNA"/>
</dbReference>
<dbReference type="PANTHER" id="PTHR10302">
    <property type="entry name" value="SINGLE-STRANDED DNA-BINDING PROTEIN"/>
    <property type="match status" value="1"/>
</dbReference>
<dbReference type="InterPro" id="IPR012340">
    <property type="entry name" value="NA-bd_OB-fold"/>
</dbReference>
<proteinExistence type="inferred from homology"/>
<evidence type="ECO:0000313" key="4">
    <source>
        <dbReference type="EMBL" id="QDV73193.1"/>
    </source>
</evidence>
<protein>
    <recommendedName>
        <fullName evidence="2 3">Single-stranded DNA-binding protein</fullName>
        <shortName evidence="2">SSB</shortName>
    </recommendedName>
</protein>
<dbReference type="HAMAP" id="MF_00984">
    <property type="entry name" value="SSB"/>
    <property type="match status" value="1"/>
</dbReference>
<dbReference type="InterPro" id="IPR000424">
    <property type="entry name" value="Primosome_PriB/ssb"/>
</dbReference>
<organism evidence="4 5">
    <name type="scientific">Botrimarina mediterranea</name>
    <dbReference type="NCBI Taxonomy" id="2528022"/>
    <lineage>
        <taxon>Bacteria</taxon>
        <taxon>Pseudomonadati</taxon>
        <taxon>Planctomycetota</taxon>
        <taxon>Planctomycetia</taxon>
        <taxon>Pirellulales</taxon>
        <taxon>Lacipirellulaceae</taxon>
        <taxon>Botrimarina</taxon>
    </lineage>
</organism>
<dbReference type="GO" id="GO:0009295">
    <property type="term" value="C:nucleoid"/>
    <property type="evidence" value="ECO:0007669"/>
    <property type="project" value="TreeGrafter"/>
</dbReference>
<dbReference type="SUPFAM" id="SSF50249">
    <property type="entry name" value="Nucleic acid-binding proteins"/>
    <property type="match status" value="1"/>
</dbReference>
<dbReference type="Proteomes" id="UP000316426">
    <property type="component" value="Chromosome"/>
</dbReference>
<dbReference type="NCBIfam" id="TIGR00621">
    <property type="entry name" value="ssb"/>
    <property type="match status" value="1"/>
</dbReference>
<dbReference type="GO" id="GO:0006260">
    <property type="term" value="P:DNA replication"/>
    <property type="evidence" value="ECO:0007669"/>
    <property type="project" value="InterPro"/>
</dbReference>
<sequence length="128" mass="13909">MPAYNKVTLVGNLTRDIELRYTPNGKAVTEVGVAINERVKTGDTYKEQTVFVDVTFWGRTAEVAAQYLKKGDATMIEGRLAFEQWQKDGQKRSKVSVTCEKLVLLGAKAPANADAEHELAGAGGDSGF</sequence>
<dbReference type="CDD" id="cd04496">
    <property type="entry name" value="SSB_OBF"/>
    <property type="match status" value="1"/>
</dbReference>
<accession>A0A518K5X3</accession>
<comment type="caution">
    <text evidence="2">Lacks conserved residue(s) required for the propagation of feature annotation.</text>
</comment>
<reference evidence="4 5" key="1">
    <citation type="submission" date="2019-02" db="EMBL/GenBank/DDBJ databases">
        <title>Deep-cultivation of Planctomycetes and their phenomic and genomic characterization uncovers novel biology.</title>
        <authorList>
            <person name="Wiegand S."/>
            <person name="Jogler M."/>
            <person name="Boedeker C."/>
            <person name="Pinto D."/>
            <person name="Vollmers J."/>
            <person name="Rivas-Marin E."/>
            <person name="Kohn T."/>
            <person name="Peeters S.H."/>
            <person name="Heuer A."/>
            <person name="Rast P."/>
            <person name="Oberbeckmann S."/>
            <person name="Bunk B."/>
            <person name="Jeske O."/>
            <person name="Meyerdierks A."/>
            <person name="Storesund J.E."/>
            <person name="Kallscheuer N."/>
            <person name="Luecker S."/>
            <person name="Lage O.M."/>
            <person name="Pohl T."/>
            <person name="Merkel B.J."/>
            <person name="Hornburger P."/>
            <person name="Mueller R.-W."/>
            <person name="Bruemmer F."/>
            <person name="Labrenz M."/>
            <person name="Spormann A.M."/>
            <person name="Op den Camp H."/>
            <person name="Overmann J."/>
            <person name="Amann R."/>
            <person name="Jetten M.S.M."/>
            <person name="Mascher T."/>
            <person name="Medema M.H."/>
            <person name="Devos D.P."/>
            <person name="Kaster A.-K."/>
            <person name="Ovreas L."/>
            <person name="Rohde M."/>
            <person name="Galperin M.Y."/>
            <person name="Jogler C."/>
        </authorList>
    </citation>
    <scope>NUCLEOTIDE SEQUENCE [LARGE SCALE GENOMIC DNA]</scope>
    <source>
        <strain evidence="4 5">Spa11</strain>
    </source>
</reference>
<dbReference type="GO" id="GO:0003697">
    <property type="term" value="F:single-stranded DNA binding"/>
    <property type="evidence" value="ECO:0007669"/>
    <property type="project" value="UniProtKB-UniRule"/>
</dbReference>
<dbReference type="PROSITE" id="PS50935">
    <property type="entry name" value="SSB"/>
    <property type="match status" value="1"/>
</dbReference>
<evidence type="ECO:0000256" key="1">
    <source>
        <dbReference type="ARBA" id="ARBA00023125"/>
    </source>
</evidence>
<dbReference type="InterPro" id="IPR011344">
    <property type="entry name" value="ssDNA-bd"/>
</dbReference>
<dbReference type="Pfam" id="PF00436">
    <property type="entry name" value="SSB"/>
    <property type="match status" value="1"/>
</dbReference>